<reference evidence="2 3" key="1">
    <citation type="submission" date="2020-09" db="EMBL/GenBank/DDBJ databases">
        <title>A novel species.</title>
        <authorList>
            <person name="Gao J."/>
        </authorList>
    </citation>
    <scope>NUCLEOTIDE SEQUENCE [LARGE SCALE GENOMIC DNA]</scope>
    <source>
        <strain evidence="2 3">CRXT-Y-14</strain>
    </source>
</reference>
<name>A0A7H1B1U1_9ACTN</name>
<protein>
    <submittedName>
        <fullName evidence="2">Uncharacterized protein</fullName>
    </submittedName>
</protein>
<evidence type="ECO:0000256" key="1">
    <source>
        <dbReference type="SAM" id="MobiDB-lite"/>
    </source>
</evidence>
<dbReference type="AlphaFoldDB" id="A0A7H1B1U1"/>
<evidence type="ECO:0000313" key="3">
    <source>
        <dbReference type="Proteomes" id="UP000516428"/>
    </source>
</evidence>
<proteinExistence type="predicted"/>
<dbReference type="KEGG" id="sxn:IAG42_03040"/>
<organism evidence="2 3">
    <name type="scientific">Streptomyces xanthii</name>
    <dbReference type="NCBI Taxonomy" id="2768069"/>
    <lineage>
        <taxon>Bacteria</taxon>
        <taxon>Bacillati</taxon>
        <taxon>Actinomycetota</taxon>
        <taxon>Actinomycetes</taxon>
        <taxon>Kitasatosporales</taxon>
        <taxon>Streptomycetaceae</taxon>
        <taxon>Streptomyces</taxon>
    </lineage>
</organism>
<gene>
    <name evidence="2" type="ORF">IAG42_03040</name>
</gene>
<dbReference type="Proteomes" id="UP000516428">
    <property type="component" value="Chromosome"/>
</dbReference>
<keyword evidence="3" id="KW-1185">Reference proteome</keyword>
<evidence type="ECO:0000313" key="2">
    <source>
        <dbReference type="EMBL" id="QNS02696.1"/>
    </source>
</evidence>
<dbReference type="RefSeq" id="WP_188335451.1">
    <property type="nucleotide sequence ID" value="NZ_CP061281.1"/>
</dbReference>
<feature type="region of interest" description="Disordered" evidence="1">
    <location>
        <begin position="17"/>
        <end position="40"/>
    </location>
</feature>
<accession>A0A7H1B1U1</accession>
<dbReference type="EMBL" id="CP061281">
    <property type="protein sequence ID" value="QNS02696.1"/>
    <property type="molecule type" value="Genomic_DNA"/>
</dbReference>
<sequence>MWSSKWWQQCRPSGLFPARRLDPADPPGSGKTTYAREPSADSVTVDEALFRSYLAKFEEPSGEGEELVVRTPF</sequence>